<organism evidence="2 3">
    <name type="scientific">Aspergillus clavatus (strain ATCC 1007 / CBS 513.65 / DSM 816 / NCTC 3887 / NRRL 1 / QM 1276 / 107)</name>
    <dbReference type="NCBI Taxonomy" id="344612"/>
    <lineage>
        <taxon>Eukaryota</taxon>
        <taxon>Fungi</taxon>
        <taxon>Dikarya</taxon>
        <taxon>Ascomycota</taxon>
        <taxon>Pezizomycotina</taxon>
        <taxon>Eurotiomycetes</taxon>
        <taxon>Eurotiomycetidae</taxon>
        <taxon>Eurotiales</taxon>
        <taxon>Aspergillaceae</taxon>
        <taxon>Aspergillus</taxon>
        <taxon>Aspergillus subgen. Fumigati</taxon>
    </lineage>
</organism>
<dbReference type="STRING" id="344612.A1C8I1"/>
<evidence type="ECO:0000313" key="3">
    <source>
        <dbReference type="Proteomes" id="UP000006701"/>
    </source>
</evidence>
<reference evidence="2 3" key="1">
    <citation type="journal article" date="2008" name="PLoS Genet.">
        <title>Genomic islands in the pathogenic filamentous fungus Aspergillus fumigatus.</title>
        <authorList>
            <person name="Fedorova N.D."/>
            <person name="Khaldi N."/>
            <person name="Joardar V.S."/>
            <person name="Maiti R."/>
            <person name="Amedeo P."/>
            <person name="Anderson M.J."/>
            <person name="Crabtree J."/>
            <person name="Silva J.C."/>
            <person name="Badger J.H."/>
            <person name="Albarraq A."/>
            <person name="Angiuoli S."/>
            <person name="Bussey H."/>
            <person name="Bowyer P."/>
            <person name="Cotty P.J."/>
            <person name="Dyer P.S."/>
            <person name="Egan A."/>
            <person name="Galens K."/>
            <person name="Fraser-Liggett C.M."/>
            <person name="Haas B.J."/>
            <person name="Inman J.M."/>
            <person name="Kent R."/>
            <person name="Lemieux S."/>
            <person name="Malavazi I."/>
            <person name="Orvis J."/>
            <person name="Roemer T."/>
            <person name="Ronning C.M."/>
            <person name="Sundaram J.P."/>
            <person name="Sutton G."/>
            <person name="Turner G."/>
            <person name="Venter J.C."/>
            <person name="White O.R."/>
            <person name="Whitty B.R."/>
            <person name="Youngman P."/>
            <person name="Wolfe K.H."/>
            <person name="Goldman G.H."/>
            <person name="Wortman J.R."/>
            <person name="Jiang B."/>
            <person name="Denning D.W."/>
            <person name="Nierman W.C."/>
        </authorList>
    </citation>
    <scope>NUCLEOTIDE SEQUENCE [LARGE SCALE GENOMIC DNA]</scope>
    <source>
        <strain evidence="3">ATCC 1007 / CBS 513.65 / DSM 816 / NCTC 3887 / NRRL 1</strain>
    </source>
</reference>
<evidence type="ECO:0000256" key="1">
    <source>
        <dbReference type="SAM" id="MobiDB-lite"/>
    </source>
</evidence>
<dbReference type="EMBL" id="DS027046">
    <property type="protein sequence ID" value="EAW13618.1"/>
    <property type="molecule type" value="Genomic_DNA"/>
</dbReference>
<dbReference type="eggNOG" id="ENOG502RNXI">
    <property type="taxonomic scope" value="Eukaryota"/>
</dbReference>
<dbReference type="GeneID" id="4707338"/>
<protein>
    <submittedName>
        <fullName evidence="2">Uncharacterized protein</fullName>
    </submittedName>
</protein>
<dbReference type="Proteomes" id="UP000006701">
    <property type="component" value="Unassembled WGS sequence"/>
</dbReference>
<dbReference type="AlphaFoldDB" id="A1C8I1"/>
<sequence>MAPAHPSPQPAASANQIPTLPSTTSDRRSASYNPPVDDDENTPGGDLSPKPLAGANIDMQIREYHNSIKATLTALLNDERVRQNPGGSKCVQTGLLETERDLRKEKRKSLSTRPPEEKL</sequence>
<feature type="region of interest" description="Disordered" evidence="1">
    <location>
        <begin position="1"/>
        <end position="54"/>
    </location>
</feature>
<accession>A1C8I1</accession>
<name>A1C8I1_ASPCL</name>
<gene>
    <name evidence="2" type="ORF">ACLA_043370</name>
</gene>
<dbReference type="KEGG" id="act:ACLA_043370"/>
<feature type="region of interest" description="Disordered" evidence="1">
    <location>
        <begin position="81"/>
        <end position="119"/>
    </location>
</feature>
<dbReference type="OrthoDB" id="4509729at2759"/>
<dbReference type="RefSeq" id="XP_001275044.1">
    <property type="nucleotide sequence ID" value="XM_001275043.1"/>
</dbReference>
<dbReference type="HOGENOM" id="CLU_2108511_0_0_1"/>
<proteinExistence type="predicted"/>
<evidence type="ECO:0000313" key="2">
    <source>
        <dbReference type="EMBL" id="EAW13618.1"/>
    </source>
</evidence>
<keyword evidence="3" id="KW-1185">Reference proteome</keyword>
<dbReference type="VEuPathDB" id="FungiDB:ACLA_043370"/>
<dbReference type="OMA" id="ENEQDMR"/>